<dbReference type="GO" id="GO:0016020">
    <property type="term" value="C:membrane"/>
    <property type="evidence" value="ECO:0007669"/>
    <property type="project" value="UniProtKB-SubCell"/>
</dbReference>
<dbReference type="Pfam" id="PF00892">
    <property type="entry name" value="EamA"/>
    <property type="match status" value="2"/>
</dbReference>
<feature type="domain" description="EamA" evidence="7">
    <location>
        <begin position="15"/>
        <end position="141"/>
    </location>
</feature>
<evidence type="ECO:0000256" key="3">
    <source>
        <dbReference type="ARBA" id="ARBA00022692"/>
    </source>
</evidence>
<evidence type="ECO:0000256" key="6">
    <source>
        <dbReference type="SAM" id="Phobius"/>
    </source>
</evidence>
<protein>
    <submittedName>
        <fullName evidence="8">EamA domain-containing membrane protein RarD</fullName>
    </submittedName>
</protein>
<dbReference type="PANTHER" id="PTHR32322">
    <property type="entry name" value="INNER MEMBRANE TRANSPORTER"/>
    <property type="match status" value="1"/>
</dbReference>
<evidence type="ECO:0000256" key="5">
    <source>
        <dbReference type="ARBA" id="ARBA00023136"/>
    </source>
</evidence>
<keyword evidence="5 6" id="KW-0472">Membrane</keyword>
<feature type="transmembrane region" description="Helical" evidence="6">
    <location>
        <begin position="185"/>
        <end position="207"/>
    </location>
</feature>
<gene>
    <name evidence="8" type="ORF">SAMN05421810_104341</name>
</gene>
<feature type="transmembrane region" description="Helical" evidence="6">
    <location>
        <begin position="121"/>
        <end position="143"/>
    </location>
</feature>
<dbReference type="InterPro" id="IPR050638">
    <property type="entry name" value="AA-Vitamin_Transporters"/>
</dbReference>
<feature type="transmembrane region" description="Helical" evidence="6">
    <location>
        <begin position="36"/>
        <end position="58"/>
    </location>
</feature>
<dbReference type="Proteomes" id="UP000198727">
    <property type="component" value="Unassembled WGS sequence"/>
</dbReference>
<organism evidence="8 9">
    <name type="scientific">Amycolatopsis arida</name>
    <dbReference type="NCBI Taxonomy" id="587909"/>
    <lineage>
        <taxon>Bacteria</taxon>
        <taxon>Bacillati</taxon>
        <taxon>Actinomycetota</taxon>
        <taxon>Actinomycetes</taxon>
        <taxon>Pseudonocardiales</taxon>
        <taxon>Pseudonocardiaceae</taxon>
        <taxon>Amycolatopsis</taxon>
    </lineage>
</organism>
<feature type="transmembrane region" description="Helical" evidence="6">
    <location>
        <begin position="70"/>
        <end position="88"/>
    </location>
</feature>
<feature type="transmembrane region" description="Helical" evidence="6">
    <location>
        <begin position="155"/>
        <end position="173"/>
    </location>
</feature>
<dbReference type="PANTHER" id="PTHR32322:SF2">
    <property type="entry name" value="EAMA DOMAIN-CONTAINING PROTEIN"/>
    <property type="match status" value="1"/>
</dbReference>
<proteinExistence type="inferred from homology"/>
<dbReference type="AlphaFoldDB" id="A0A1I5VEP6"/>
<feature type="transmembrane region" description="Helical" evidence="6">
    <location>
        <begin position="253"/>
        <end position="270"/>
    </location>
</feature>
<dbReference type="RefSeq" id="WP_092530708.1">
    <property type="nucleotide sequence ID" value="NZ_FOWW01000004.1"/>
</dbReference>
<evidence type="ECO:0000259" key="7">
    <source>
        <dbReference type="Pfam" id="PF00892"/>
    </source>
</evidence>
<dbReference type="OrthoDB" id="9812547at2"/>
<feature type="transmembrane region" description="Helical" evidence="6">
    <location>
        <begin position="276"/>
        <end position="294"/>
    </location>
</feature>
<evidence type="ECO:0000313" key="8">
    <source>
        <dbReference type="EMBL" id="SFQ06024.1"/>
    </source>
</evidence>
<dbReference type="Gene3D" id="1.10.3730.20">
    <property type="match status" value="1"/>
</dbReference>
<keyword evidence="9" id="KW-1185">Reference proteome</keyword>
<dbReference type="SUPFAM" id="SSF103481">
    <property type="entry name" value="Multidrug resistance efflux transporter EmrE"/>
    <property type="match status" value="2"/>
</dbReference>
<dbReference type="InterPro" id="IPR037185">
    <property type="entry name" value="EmrE-like"/>
</dbReference>
<feature type="transmembrane region" description="Helical" evidence="6">
    <location>
        <begin position="219"/>
        <end position="241"/>
    </location>
</feature>
<comment type="subcellular location">
    <subcellularLocation>
        <location evidence="1">Membrane</location>
        <topology evidence="1">Multi-pass membrane protein</topology>
    </subcellularLocation>
</comment>
<dbReference type="STRING" id="587909.SAMN05421810_104341"/>
<reference evidence="9" key="1">
    <citation type="submission" date="2016-10" db="EMBL/GenBank/DDBJ databases">
        <authorList>
            <person name="Varghese N."/>
            <person name="Submissions S."/>
        </authorList>
    </citation>
    <scope>NUCLEOTIDE SEQUENCE [LARGE SCALE GENOMIC DNA]</scope>
    <source>
        <strain evidence="9">CGMCC 4.5579</strain>
    </source>
</reference>
<dbReference type="InterPro" id="IPR000620">
    <property type="entry name" value="EamA_dom"/>
</dbReference>
<name>A0A1I5VEP6_9PSEU</name>
<sequence>MSNRAWPAWVALGVVYVVWGSTYLAIRFLVDTFPPLLGAGLRFLVAGPVLLVLVLLVAGRGALRMTRAQAGSAALVGLLLAAGGQGVLTVAETQVASGLAALLVACVPLFVLLLRRLLGEVPPAVTVLGVLLGLGGLGVLLLFGGPAEGAHGAAWWGPWLVLIAAASWSVGTVASTRLPMPANPFASSAVGLTTAGVALAVAGLAAGQRVDVTAVSARSWFGLAYLIVAGSLVGYSAYVFVLDRLPLSTVATYAYVNPVIAVLLGVLLAGERFGPAQLAGGVLVLVAVLVVVRAEAAHRAARLAAERETSAPAGTMSDRWTR</sequence>
<accession>A0A1I5VEP6</accession>
<dbReference type="EMBL" id="FOWW01000004">
    <property type="protein sequence ID" value="SFQ06024.1"/>
    <property type="molecule type" value="Genomic_DNA"/>
</dbReference>
<keyword evidence="3 6" id="KW-0812">Transmembrane</keyword>
<keyword evidence="4 6" id="KW-1133">Transmembrane helix</keyword>
<evidence type="ECO:0000256" key="4">
    <source>
        <dbReference type="ARBA" id="ARBA00022989"/>
    </source>
</evidence>
<comment type="similarity">
    <text evidence="2">Belongs to the EamA transporter family.</text>
</comment>
<feature type="transmembrane region" description="Helical" evidence="6">
    <location>
        <begin position="7"/>
        <end position="30"/>
    </location>
</feature>
<evidence type="ECO:0000256" key="1">
    <source>
        <dbReference type="ARBA" id="ARBA00004141"/>
    </source>
</evidence>
<feature type="transmembrane region" description="Helical" evidence="6">
    <location>
        <begin position="94"/>
        <end position="114"/>
    </location>
</feature>
<evidence type="ECO:0000256" key="2">
    <source>
        <dbReference type="ARBA" id="ARBA00007362"/>
    </source>
</evidence>
<evidence type="ECO:0000313" key="9">
    <source>
        <dbReference type="Proteomes" id="UP000198727"/>
    </source>
</evidence>
<feature type="domain" description="EamA" evidence="7">
    <location>
        <begin position="155"/>
        <end position="292"/>
    </location>
</feature>